<gene>
    <name evidence="2" type="ORF">F4553_002357</name>
</gene>
<keyword evidence="1" id="KW-0472">Membrane</keyword>
<dbReference type="Proteomes" id="UP000587527">
    <property type="component" value="Unassembled WGS sequence"/>
</dbReference>
<organism evidence="2 3">
    <name type="scientific">Allocatelliglobosispora scoriae</name>
    <dbReference type="NCBI Taxonomy" id="643052"/>
    <lineage>
        <taxon>Bacteria</taxon>
        <taxon>Bacillati</taxon>
        <taxon>Actinomycetota</taxon>
        <taxon>Actinomycetes</taxon>
        <taxon>Micromonosporales</taxon>
        <taxon>Micromonosporaceae</taxon>
        <taxon>Allocatelliglobosispora</taxon>
    </lineage>
</organism>
<dbReference type="AlphaFoldDB" id="A0A841BNL1"/>
<keyword evidence="1" id="KW-0812">Transmembrane</keyword>
<reference evidence="2 3" key="1">
    <citation type="submission" date="2020-08" db="EMBL/GenBank/DDBJ databases">
        <title>Sequencing the genomes of 1000 actinobacteria strains.</title>
        <authorList>
            <person name="Klenk H.-P."/>
        </authorList>
    </citation>
    <scope>NUCLEOTIDE SEQUENCE [LARGE SCALE GENOMIC DNA]</scope>
    <source>
        <strain evidence="2 3">DSM 45362</strain>
    </source>
</reference>
<dbReference type="Pfam" id="PF03995">
    <property type="entry name" value="Inhibitor_I36"/>
    <property type="match status" value="1"/>
</dbReference>
<comment type="caution">
    <text evidence="2">The sequence shown here is derived from an EMBL/GenBank/DDBJ whole genome shotgun (WGS) entry which is preliminary data.</text>
</comment>
<keyword evidence="1" id="KW-1133">Transmembrane helix</keyword>
<sequence length="252" mass="26778">MRDAAADSSLPEIGEVAAFLDMEAGLRELLLRVQHADLRAAVAAQLDTDAGLVELLRAGDVPAADERTGHVDPSSGRRAILVPALACILAIGMMVLVGRVGLRPDQGVLAASATQSRMEQLLADHPGGTQISPTEASYGDGKLVVTLDEPSSSSGLSADCPAGWFCFYSEPDYRGVRGKLSDCGWSDLYLWGWGDHISSVYYNVSSGSVDFLDHRGSGGHAGDELLFSLSVTKRGIRLVPQPNRADHVNHHC</sequence>
<feature type="transmembrane region" description="Helical" evidence="1">
    <location>
        <begin position="80"/>
        <end position="102"/>
    </location>
</feature>
<accession>A0A841BNL1</accession>
<protein>
    <submittedName>
        <fullName evidence="2">Uncharacterized protein</fullName>
    </submittedName>
</protein>
<evidence type="ECO:0000313" key="3">
    <source>
        <dbReference type="Proteomes" id="UP000587527"/>
    </source>
</evidence>
<dbReference type="EMBL" id="JACHMN010000002">
    <property type="protein sequence ID" value="MBB5868978.1"/>
    <property type="molecule type" value="Genomic_DNA"/>
</dbReference>
<keyword evidence="3" id="KW-1185">Reference proteome</keyword>
<evidence type="ECO:0000256" key="1">
    <source>
        <dbReference type="SAM" id="Phobius"/>
    </source>
</evidence>
<dbReference type="RefSeq" id="WP_184835304.1">
    <property type="nucleotide sequence ID" value="NZ_JACHMN010000002.1"/>
</dbReference>
<evidence type="ECO:0000313" key="2">
    <source>
        <dbReference type="EMBL" id="MBB5868978.1"/>
    </source>
</evidence>
<name>A0A841BNL1_9ACTN</name>
<proteinExistence type="predicted"/>